<feature type="region of interest" description="Disordered" evidence="1">
    <location>
        <begin position="127"/>
        <end position="178"/>
    </location>
</feature>
<feature type="compositionally biased region" description="Acidic residues" evidence="1">
    <location>
        <begin position="162"/>
        <end position="176"/>
    </location>
</feature>
<evidence type="ECO:0000313" key="4">
    <source>
        <dbReference type="Proteomes" id="UP000266234"/>
    </source>
</evidence>
<dbReference type="PROSITE" id="PS50097">
    <property type="entry name" value="BTB"/>
    <property type="match status" value="1"/>
</dbReference>
<dbReference type="AlphaFoldDB" id="A0A395TAI6"/>
<proteinExistence type="predicted"/>
<comment type="caution">
    <text evidence="3">The sequence shown here is derived from an EMBL/GenBank/DDBJ whole genome shotgun (WGS) entry which is preliminary data.</text>
</comment>
<gene>
    <name evidence="3" type="ORF">FLONG3_355</name>
</gene>
<reference evidence="3 4" key="1">
    <citation type="journal article" date="2018" name="PLoS Pathog.">
        <title>Evolution of structural diversity of trichothecenes, a family of toxins produced by plant pathogenic and entomopathogenic fungi.</title>
        <authorList>
            <person name="Proctor R.H."/>
            <person name="McCormick S.P."/>
            <person name="Kim H.S."/>
            <person name="Cardoza R.E."/>
            <person name="Stanley A.M."/>
            <person name="Lindo L."/>
            <person name="Kelly A."/>
            <person name="Brown D.W."/>
            <person name="Lee T."/>
            <person name="Vaughan M.M."/>
            <person name="Alexander N.J."/>
            <person name="Busman M."/>
            <person name="Gutierrez S."/>
        </authorList>
    </citation>
    <scope>NUCLEOTIDE SEQUENCE [LARGE SCALE GENOMIC DNA]</scope>
    <source>
        <strain evidence="3 4">NRRL 20695</strain>
    </source>
</reference>
<keyword evidence="4" id="KW-1185">Reference proteome</keyword>
<dbReference type="Proteomes" id="UP000266234">
    <property type="component" value="Unassembled WGS sequence"/>
</dbReference>
<dbReference type="SMART" id="SM00225">
    <property type="entry name" value="BTB"/>
    <property type="match status" value="1"/>
</dbReference>
<dbReference type="Pfam" id="PF00651">
    <property type="entry name" value="BTB"/>
    <property type="match status" value="1"/>
</dbReference>
<accession>A0A395TAI6</accession>
<dbReference type="InterPro" id="IPR011333">
    <property type="entry name" value="SKP1/BTB/POZ_sf"/>
</dbReference>
<protein>
    <recommendedName>
        <fullName evidence="2">BTB domain-containing protein</fullName>
    </recommendedName>
</protein>
<name>A0A395TAI6_9HYPO</name>
<dbReference type="Gene3D" id="3.30.710.10">
    <property type="entry name" value="Potassium Channel Kv1.1, Chain A"/>
    <property type="match status" value="1"/>
</dbReference>
<dbReference type="EMBL" id="PXOG01000009">
    <property type="protein sequence ID" value="RGP81486.1"/>
    <property type="molecule type" value="Genomic_DNA"/>
</dbReference>
<evidence type="ECO:0000256" key="1">
    <source>
        <dbReference type="SAM" id="MobiDB-lite"/>
    </source>
</evidence>
<dbReference type="PANTHER" id="PTHR47843:SF5">
    <property type="entry name" value="BTB_POZ DOMAIN PROTEIN"/>
    <property type="match status" value="1"/>
</dbReference>
<sequence>MSRSGDSGFVEDHPVDELCTSSTLTYFYHLLRDGKYSDMTIVCRGREFKAHRAVVCTQSVWFERAFTTPPKKRIVKRIELEGVDPDVFQRFLEFLYTGTYTLESETPSRDVTTPKTDEILSILNDYPRCTTDTTDSEPVTEDTSKRPVRRSSRLNSSAEPTETIDVESQEATEDSSDSSLLRGITMSLGLYQLAVKYNVPALQLLARERFYSAAKARWLASWEGSSFEDTREFEEVVLDIYTLQHDEPIWKAVRKLIKAKTEDDVMKDRMWLVWDEHEDLKTGMSNHKI</sequence>
<dbReference type="STRING" id="694270.A0A395TAI6"/>
<dbReference type="OrthoDB" id="6359816at2759"/>
<organism evidence="3 4">
    <name type="scientific">Fusarium longipes</name>
    <dbReference type="NCBI Taxonomy" id="694270"/>
    <lineage>
        <taxon>Eukaryota</taxon>
        <taxon>Fungi</taxon>
        <taxon>Dikarya</taxon>
        <taxon>Ascomycota</taxon>
        <taxon>Pezizomycotina</taxon>
        <taxon>Sordariomycetes</taxon>
        <taxon>Hypocreomycetidae</taxon>
        <taxon>Hypocreales</taxon>
        <taxon>Nectriaceae</taxon>
        <taxon>Fusarium</taxon>
    </lineage>
</organism>
<feature type="domain" description="BTB" evidence="2">
    <location>
        <begin position="37"/>
        <end position="104"/>
    </location>
</feature>
<evidence type="ECO:0000313" key="3">
    <source>
        <dbReference type="EMBL" id="RGP81486.1"/>
    </source>
</evidence>
<dbReference type="SUPFAM" id="SSF54695">
    <property type="entry name" value="POZ domain"/>
    <property type="match status" value="1"/>
</dbReference>
<dbReference type="CDD" id="cd18186">
    <property type="entry name" value="BTB_POZ_ZBTB_KLHL-like"/>
    <property type="match status" value="1"/>
</dbReference>
<dbReference type="PANTHER" id="PTHR47843">
    <property type="entry name" value="BTB DOMAIN-CONTAINING PROTEIN-RELATED"/>
    <property type="match status" value="1"/>
</dbReference>
<evidence type="ECO:0000259" key="2">
    <source>
        <dbReference type="PROSITE" id="PS50097"/>
    </source>
</evidence>
<dbReference type="InterPro" id="IPR000210">
    <property type="entry name" value="BTB/POZ_dom"/>
</dbReference>